<accession>A0A8S5SVR2</accession>
<evidence type="ECO:0000313" key="2">
    <source>
        <dbReference type="EMBL" id="DAF54634.1"/>
    </source>
</evidence>
<dbReference type="InterPro" id="IPR003615">
    <property type="entry name" value="HNH_nuc"/>
</dbReference>
<sequence>MFASGKREIEIMGLLTKEIEVTLNSRNIEHYANLGYEIPKYYNKNSCTWRVKRNTKIIVKIEDVPKFTNYLVDVQCDNENCANVLHMPYQRYNYHLKNGKYYCQKCAMAIYNSGENNPSWNPNLTDKERITGRHFPEYKDFVKRVLARDHYTCKCCGHSSTNLEVHHLNGYNWFTEGRTDETNAITLCENCHASFHSIYGQGNNTKDQFEEWIGKSIEILDKFDGKLPIGRNVICYETLETYDSPVDVENKTGILSQRIIDCCNKRDYTINGHRSRVITANGNHYFWLDEYKNMSQKDFDNYFEWCKPIKIKRSGKDLYNSKKVICLTTLEIFDSMSDAARKYENAHMANISRCCKGITKTCGKLPDGTKLKWMYYEDYLTSTASSEVSA</sequence>
<dbReference type="CDD" id="cd00085">
    <property type="entry name" value="HNHc"/>
    <property type="match status" value="1"/>
</dbReference>
<dbReference type="Gene3D" id="1.10.30.50">
    <property type="match status" value="1"/>
</dbReference>
<dbReference type="GO" id="GO:0004519">
    <property type="term" value="F:endonuclease activity"/>
    <property type="evidence" value="ECO:0007669"/>
    <property type="project" value="InterPro"/>
</dbReference>
<feature type="domain" description="HNH" evidence="1">
    <location>
        <begin position="153"/>
        <end position="194"/>
    </location>
</feature>
<dbReference type="EMBL" id="BK032682">
    <property type="protein sequence ID" value="DAF54634.1"/>
    <property type="molecule type" value="Genomic_DNA"/>
</dbReference>
<dbReference type="Pfam" id="PF01844">
    <property type="entry name" value="HNH"/>
    <property type="match status" value="1"/>
</dbReference>
<dbReference type="Gene3D" id="1.10.10.10">
    <property type="entry name" value="Winged helix-like DNA-binding domain superfamily/Winged helix DNA-binding domain"/>
    <property type="match status" value="1"/>
</dbReference>
<proteinExistence type="predicted"/>
<dbReference type="GO" id="GO:0008270">
    <property type="term" value="F:zinc ion binding"/>
    <property type="evidence" value="ECO:0007669"/>
    <property type="project" value="InterPro"/>
</dbReference>
<dbReference type="GO" id="GO:0003676">
    <property type="term" value="F:nucleic acid binding"/>
    <property type="evidence" value="ECO:0007669"/>
    <property type="project" value="InterPro"/>
</dbReference>
<dbReference type="InterPro" id="IPR036388">
    <property type="entry name" value="WH-like_DNA-bd_sf"/>
</dbReference>
<reference evidence="2" key="1">
    <citation type="journal article" date="2021" name="Proc. Natl. Acad. Sci. U.S.A.">
        <title>A Catalog of Tens of Thousands of Viruses from Human Metagenomes Reveals Hidden Associations with Chronic Diseases.</title>
        <authorList>
            <person name="Tisza M.J."/>
            <person name="Buck C.B."/>
        </authorList>
    </citation>
    <scope>NUCLEOTIDE SEQUENCE</scope>
    <source>
        <strain evidence="2">CtqPo10</strain>
    </source>
</reference>
<protein>
    <submittedName>
        <fullName evidence="2">NinG recombination protein</fullName>
    </submittedName>
</protein>
<name>A0A8S5SVR2_9CAUD</name>
<organism evidence="2">
    <name type="scientific">Siphoviridae sp. ctqPo10</name>
    <dbReference type="NCBI Taxonomy" id="2827948"/>
    <lineage>
        <taxon>Viruses</taxon>
        <taxon>Duplodnaviria</taxon>
        <taxon>Heunggongvirae</taxon>
        <taxon>Uroviricota</taxon>
        <taxon>Caudoviricetes</taxon>
    </lineage>
</organism>
<dbReference type="InterPro" id="IPR002711">
    <property type="entry name" value="HNH"/>
</dbReference>
<evidence type="ECO:0000259" key="1">
    <source>
        <dbReference type="Pfam" id="PF01844"/>
    </source>
</evidence>